<comment type="similarity">
    <text evidence="2 11">Belongs to the sodium:solute symporter (SSF) (TC 2.A.21) family.</text>
</comment>
<dbReference type="GeneID" id="78382905"/>
<evidence type="ECO:0000256" key="8">
    <source>
        <dbReference type="ARBA" id="ARBA00023065"/>
    </source>
</evidence>
<feature type="transmembrane region" description="Helical" evidence="12">
    <location>
        <begin position="449"/>
        <end position="469"/>
    </location>
</feature>
<dbReference type="InterPro" id="IPR051163">
    <property type="entry name" value="Sodium:Solute_Symporter_SSF"/>
</dbReference>
<keyword evidence="10" id="KW-0739">Sodium transport</keyword>
<dbReference type="AlphaFoldDB" id="A0A085GP09"/>
<keyword evidence="14" id="KW-1185">Reference proteome</keyword>
<dbReference type="GO" id="GO:0015293">
    <property type="term" value="F:symporter activity"/>
    <property type="evidence" value="ECO:0007669"/>
    <property type="project" value="TreeGrafter"/>
</dbReference>
<feature type="transmembrane region" description="Helical" evidence="12">
    <location>
        <begin position="308"/>
        <end position="326"/>
    </location>
</feature>
<protein>
    <submittedName>
        <fullName evidence="13">Putative sodium-solute symporter</fullName>
    </submittedName>
</protein>
<dbReference type="GO" id="GO:0005886">
    <property type="term" value="C:plasma membrane"/>
    <property type="evidence" value="ECO:0007669"/>
    <property type="project" value="UniProtKB-SubCell"/>
</dbReference>
<evidence type="ECO:0000256" key="12">
    <source>
        <dbReference type="SAM" id="Phobius"/>
    </source>
</evidence>
<dbReference type="Pfam" id="PF00474">
    <property type="entry name" value="SSF"/>
    <property type="match status" value="1"/>
</dbReference>
<proteinExistence type="inferred from homology"/>
<sequence>MNGIDYFVMALYALMIVMITLWAMRKVGSTKDFFAAGGKMPWWLSGISHHMSGYSAAVFVAYAAVAYKYGLTIYFWWAFPISIAVFIGSVIFAPRWARLRIHMNIESPMEYLATRYNVPTQQILAWSGVLLKTFDVGAKWAAIAIIINVFTGLDPIVGIAISGVLCLFYTVLGGLWADACNDFGQFIVQFIAAIVMVVAVAFHLGGFSNLLTIWDRLPTGHTDIVAGPYSMGFILAYFVIYTLSYNGGTWNLAQRFIASPRGKDARKAALLSSVLYLVWPLILFYPMWAAPLLFPDIADPSQSYSIMAMQLLPNGLIGLVLVAMFTHTLSMTSSDSNAITAVVTRDILPVLFPKRFGQGQSSLLVARVTVVLFILTTLLIAVNANRFGGVLSLLIVWFGGLVGPISIPMLLGLLPWFRKCNATAAITSWAAGVSAFFLVKFVIPDMSTAQVVAIPVLLSLAVYTLIGLLRRTPVSAEVDLLLNALNQDQVDDLPAAKVKTTYQPESH</sequence>
<keyword evidence="7" id="KW-0915">Sodium</keyword>
<reference evidence="13 14" key="1">
    <citation type="submission" date="2014-05" db="EMBL/GenBank/DDBJ databases">
        <title>ATOL: Assembling a taxonomically balanced genome-scale reconstruction of the evolutionary history of the Enterobacteriaceae.</title>
        <authorList>
            <person name="Plunkett G.III."/>
            <person name="Neeno-Eckwall E.C."/>
            <person name="Glasner J.D."/>
            <person name="Perna N.T."/>
        </authorList>
    </citation>
    <scope>NUCLEOTIDE SEQUENCE [LARGE SCALE GENOMIC DNA]</scope>
    <source>
        <strain evidence="13 14">ATCC 33852</strain>
    </source>
</reference>
<feature type="transmembrane region" description="Helical" evidence="12">
    <location>
        <begin position="186"/>
        <end position="206"/>
    </location>
</feature>
<gene>
    <name evidence="13" type="ORF">GEAM_0419</name>
</gene>
<comment type="caution">
    <text evidence="13">The sequence shown here is derived from an EMBL/GenBank/DDBJ whole genome shotgun (WGS) entry which is preliminary data.</text>
</comment>
<dbReference type="PANTHER" id="PTHR42985">
    <property type="entry name" value="SODIUM-COUPLED MONOCARBOXYLATE TRANSPORTER"/>
    <property type="match status" value="1"/>
</dbReference>
<evidence type="ECO:0000313" key="14">
    <source>
        <dbReference type="Proteomes" id="UP000028640"/>
    </source>
</evidence>
<evidence type="ECO:0000256" key="1">
    <source>
        <dbReference type="ARBA" id="ARBA00004651"/>
    </source>
</evidence>
<evidence type="ECO:0000256" key="5">
    <source>
        <dbReference type="ARBA" id="ARBA00022692"/>
    </source>
</evidence>
<accession>A0A085GP09</accession>
<feature type="transmembrane region" description="Helical" evidence="12">
    <location>
        <begin position="394"/>
        <end position="417"/>
    </location>
</feature>
<dbReference type="CDD" id="cd11477">
    <property type="entry name" value="SLC5sbd_u1"/>
    <property type="match status" value="1"/>
</dbReference>
<dbReference type="EMBL" id="JMPJ01000018">
    <property type="protein sequence ID" value="KFC85454.1"/>
    <property type="molecule type" value="Genomic_DNA"/>
</dbReference>
<evidence type="ECO:0000256" key="6">
    <source>
        <dbReference type="ARBA" id="ARBA00022989"/>
    </source>
</evidence>
<evidence type="ECO:0000256" key="11">
    <source>
        <dbReference type="RuleBase" id="RU362091"/>
    </source>
</evidence>
<dbReference type="InterPro" id="IPR038377">
    <property type="entry name" value="Na/Glc_symporter_sf"/>
</dbReference>
<keyword evidence="8" id="KW-0406">Ion transport</keyword>
<feature type="transmembrane region" description="Helical" evidence="12">
    <location>
        <begin position="6"/>
        <end position="23"/>
    </location>
</feature>
<evidence type="ECO:0000313" key="13">
    <source>
        <dbReference type="EMBL" id="KFC85454.1"/>
    </source>
</evidence>
<dbReference type="STRING" id="910964.GEAM_0419"/>
<feature type="transmembrane region" description="Helical" evidence="12">
    <location>
        <begin position="268"/>
        <end position="288"/>
    </location>
</feature>
<feature type="transmembrane region" description="Helical" evidence="12">
    <location>
        <begin position="226"/>
        <end position="247"/>
    </location>
</feature>
<feature type="transmembrane region" description="Helical" evidence="12">
    <location>
        <begin position="43"/>
        <end position="67"/>
    </location>
</feature>
<keyword evidence="5 12" id="KW-0812">Transmembrane</keyword>
<keyword evidence="6 12" id="KW-1133">Transmembrane helix</keyword>
<feature type="transmembrane region" description="Helical" evidence="12">
    <location>
        <begin position="424"/>
        <end position="443"/>
    </location>
</feature>
<dbReference type="Gene3D" id="1.20.1730.10">
    <property type="entry name" value="Sodium/glucose cotransporter"/>
    <property type="match status" value="1"/>
</dbReference>
<organism evidence="13 14">
    <name type="scientific">Ewingella americana (strain ATCC 33852 / DSM 4580 / CCUG 14506 / JCM 5911 / LMG 7869 / NCTC 12157 / CDC 1468-78)</name>
    <dbReference type="NCBI Taxonomy" id="910964"/>
    <lineage>
        <taxon>Bacteria</taxon>
        <taxon>Pseudomonadati</taxon>
        <taxon>Pseudomonadota</taxon>
        <taxon>Gammaproteobacteria</taxon>
        <taxon>Enterobacterales</taxon>
        <taxon>Yersiniaceae</taxon>
        <taxon>Ewingella</taxon>
    </lineage>
</organism>
<evidence type="ECO:0000256" key="10">
    <source>
        <dbReference type="ARBA" id="ARBA00023201"/>
    </source>
</evidence>
<evidence type="ECO:0000256" key="3">
    <source>
        <dbReference type="ARBA" id="ARBA00022448"/>
    </source>
</evidence>
<dbReference type="PANTHER" id="PTHR42985:SF40">
    <property type="entry name" value="LD47995P-RELATED"/>
    <property type="match status" value="1"/>
</dbReference>
<dbReference type="GO" id="GO:0006814">
    <property type="term" value="P:sodium ion transport"/>
    <property type="evidence" value="ECO:0007669"/>
    <property type="project" value="UniProtKB-KW"/>
</dbReference>
<feature type="transmembrane region" description="Helical" evidence="12">
    <location>
        <begin position="73"/>
        <end position="93"/>
    </location>
</feature>
<keyword evidence="4" id="KW-1003">Cell membrane</keyword>
<dbReference type="InterPro" id="IPR001734">
    <property type="entry name" value="Na/solute_symporter"/>
</dbReference>
<name>A0A085GP09_EWIA3</name>
<comment type="subcellular location">
    <subcellularLocation>
        <location evidence="1">Cell membrane</location>
        <topology evidence="1">Multi-pass membrane protein</topology>
    </subcellularLocation>
</comment>
<evidence type="ECO:0000256" key="7">
    <source>
        <dbReference type="ARBA" id="ARBA00023053"/>
    </source>
</evidence>
<dbReference type="Proteomes" id="UP000028640">
    <property type="component" value="Unassembled WGS sequence"/>
</dbReference>
<dbReference type="OrthoDB" id="9803348at2"/>
<evidence type="ECO:0000256" key="4">
    <source>
        <dbReference type="ARBA" id="ARBA00022475"/>
    </source>
</evidence>
<feature type="transmembrane region" description="Helical" evidence="12">
    <location>
        <begin position="129"/>
        <end position="150"/>
    </location>
</feature>
<keyword evidence="3" id="KW-0813">Transport</keyword>
<keyword evidence="9 12" id="KW-0472">Membrane</keyword>
<dbReference type="RefSeq" id="WP_051899371.1">
    <property type="nucleotide sequence ID" value="NZ_JMPJ01000018.1"/>
</dbReference>
<evidence type="ECO:0000256" key="2">
    <source>
        <dbReference type="ARBA" id="ARBA00006434"/>
    </source>
</evidence>
<feature type="transmembrane region" description="Helical" evidence="12">
    <location>
        <begin position="156"/>
        <end position="177"/>
    </location>
</feature>
<feature type="transmembrane region" description="Helical" evidence="12">
    <location>
        <begin position="364"/>
        <end position="382"/>
    </location>
</feature>
<dbReference type="PROSITE" id="PS50283">
    <property type="entry name" value="NA_SOLUT_SYMP_3"/>
    <property type="match status" value="1"/>
</dbReference>
<evidence type="ECO:0000256" key="9">
    <source>
        <dbReference type="ARBA" id="ARBA00023136"/>
    </source>
</evidence>
<dbReference type="eggNOG" id="COG0591">
    <property type="taxonomic scope" value="Bacteria"/>
</dbReference>